<dbReference type="CDD" id="cd16619">
    <property type="entry name" value="mRING-HC-C4C4_TRIM37_C-VIII"/>
    <property type="match status" value="1"/>
</dbReference>
<dbReference type="GO" id="GO:0008270">
    <property type="term" value="F:zinc ion binding"/>
    <property type="evidence" value="ECO:0007669"/>
    <property type="project" value="UniProtKB-KW"/>
</dbReference>
<dbReference type="GO" id="GO:0016235">
    <property type="term" value="C:aggresome"/>
    <property type="evidence" value="ECO:0007669"/>
    <property type="project" value="TreeGrafter"/>
</dbReference>
<name>A0A0L0DSX7_THETB</name>
<dbReference type="OrthoDB" id="192247at2759"/>
<dbReference type="SUPFAM" id="SSF57845">
    <property type="entry name" value="B-box zinc-binding domain"/>
    <property type="match status" value="1"/>
</dbReference>
<accession>A0A0L0DSX7</accession>
<dbReference type="GO" id="GO:0031625">
    <property type="term" value="F:ubiquitin protein ligase binding"/>
    <property type="evidence" value="ECO:0007669"/>
    <property type="project" value="TreeGrafter"/>
</dbReference>
<dbReference type="Proteomes" id="UP000054408">
    <property type="component" value="Unassembled WGS sequence"/>
</dbReference>
<keyword evidence="11" id="KW-1185">Reference proteome</keyword>
<gene>
    <name evidence="10" type="ORF">AMSG_10408</name>
</gene>
<evidence type="ECO:0000256" key="2">
    <source>
        <dbReference type="ARBA" id="ARBA00022490"/>
    </source>
</evidence>
<keyword evidence="5" id="KW-0175">Coiled coil</keyword>
<feature type="compositionally biased region" description="Low complexity" evidence="6">
    <location>
        <begin position="651"/>
        <end position="666"/>
    </location>
</feature>
<keyword evidence="4" id="KW-0863">Zinc-finger</keyword>
<evidence type="ECO:0000313" key="11">
    <source>
        <dbReference type="Proteomes" id="UP000054408"/>
    </source>
</evidence>
<feature type="region of interest" description="Disordered" evidence="6">
    <location>
        <begin position="519"/>
        <end position="666"/>
    </location>
</feature>
<dbReference type="GO" id="GO:0070842">
    <property type="term" value="P:aggresome assembly"/>
    <property type="evidence" value="ECO:0007669"/>
    <property type="project" value="TreeGrafter"/>
</dbReference>
<feature type="domain" description="RING-type" evidence="7">
    <location>
        <begin position="21"/>
        <end position="60"/>
    </location>
</feature>
<feature type="domain" description="B box-type" evidence="8">
    <location>
        <begin position="123"/>
        <end position="166"/>
    </location>
</feature>
<dbReference type="eggNOG" id="KOG2177">
    <property type="taxonomic scope" value="Eukaryota"/>
</dbReference>
<evidence type="ECO:0008006" key="12">
    <source>
        <dbReference type="Google" id="ProtNLM"/>
    </source>
</evidence>
<dbReference type="PANTHER" id="PTHR36754:SF2">
    <property type="entry name" value="E3 UBIQUITIN-PROTEIN LIGASE TRIM37"/>
    <property type="match status" value="1"/>
</dbReference>
<evidence type="ECO:0000313" key="10">
    <source>
        <dbReference type="EMBL" id="KNC54558.1"/>
    </source>
</evidence>
<dbReference type="PROSITE" id="PS50144">
    <property type="entry name" value="MATH"/>
    <property type="match status" value="1"/>
</dbReference>
<evidence type="ECO:0000256" key="6">
    <source>
        <dbReference type="SAM" id="MobiDB-lite"/>
    </source>
</evidence>
<keyword evidence="4" id="KW-0862">Zinc</keyword>
<sequence>MAGGDAAALSVLSNIEELFRCFICMARVEGAVMCPACSKMGCRACMSTWLVQRATCPHCRAPLQLDELVTCRFMNDLTDELDKAYLATASSSASAAMGLLASPPRGGGSRSPGGRRGVVGGGRVAEPCPAHPDQELGYYCETCGVAICSDCAMFGSTHTGHAFNKLDAVYAIHTSRIRVETNALSERLERLRAAIAGIDENIEEVTRAKEERMLEIRDAVDQMYARLEAELKTKLLALLAQKGSMAEELELISSVLGELERQLSAAPRSRLIAKTDELLGLLREMCQRPSLVAAVDDSEDAAESEAGSSALHVYVPPVFASEIVPEYASGDFVLASFSALRAAEDVVFSQPLVTHGLAWRLKVYPNGNGIARGTHLSVFLEMAGGLVGSARYEYRVEMRHSTAPSRPPVVREYTSEFEAGECWGYNKFFRLDALEAEGFARYITALESEAAQLRATLRSRALARQPPQVQAQQDAHPLLFDDVETLASSGSRSPAAAVLASAASSPGGIRSAGSSALWWERGDGDGVDADEDGGGAGAHAGPGTRSPPPPPLPPPPPPSLPSPATAPPLAPDSFSSSDDDEASLAQPPPVPTLPPVSAVATSAPPPVPQLPPSIFSAQPPRAARSLAPTLDMVDTGEGLEAQVCGDEGLHSRSSSPFSSSSTMSME</sequence>
<dbReference type="GO" id="GO:0061630">
    <property type="term" value="F:ubiquitin protein ligase activity"/>
    <property type="evidence" value="ECO:0007669"/>
    <property type="project" value="TreeGrafter"/>
</dbReference>
<feature type="domain" description="MATH" evidence="9">
    <location>
        <begin position="327"/>
        <end position="457"/>
    </location>
</feature>
<reference evidence="10 11" key="1">
    <citation type="submission" date="2010-05" db="EMBL/GenBank/DDBJ databases">
        <title>The Genome Sequence of Thecamonas trahens ATCC 50062.</title>
        <authorList>
            <consortium name="The Broad Institute Genome Sequencing Platform"/>
            <person name="Russ C."/>
            <person name="Cuomo C."/>
            <person name="Shea T."/>
            <person name="Young S.K."/>
            <person name="Zeng Q."/>
            <person name="Koehrsen M."/>
            <person name="Haas B."/>
            <person name="Borodovsky M."/>
            <person name="Guigo R."/>
            <person name="Alvarado L."/>
            <person name="Berlin A."/>
            <person name="Bochicchio J."/>
            <person name="Borenstein D."/>
            <person name="Chapman S."/>
            <person name="Chen Z."/>
            <person name="Freedman E."/>
            <person name="Gellesch M."/>
            <person name="Goldberg J."/>
            <person name="Griggs A."/>
            <person name="Gujja S."/>
            <person name="Heilman E."/>
            <person name="Heiman D."/>
            <person name="Hepburn T."/>
            <person name="Howarth C."/>
            <person name="Jen D."/>
            <person name="Larson L."/>
            <person name="Mehta T."/>
            <person name="Park D."/>
            <person name="Pearson M."/>
            <person name="Roberts A."/>
            <person name="Saif S."/>
            <person name="Shenoy N."/>
            <person name="Sisk P."/>
            <person name="Stolte C."/>
            <person name="Sykes S."/>
            <person name="Thomson T."/>
            <person name="Walk T."/>
            <person name="White J."/>
            <person name="Yandava C."/>
            <person name="Burger G."/>
            <person name="Gray M.W."/>
            <person name="Holland P.W.H."/>
            <person name="King N."/>
            <person name="Lang F.B.F."/>
            <person name="Roger A.J."/>
            <person name="Ruiz-Trillo I."/>
            <person name="Lander E."/>
            <person name="Nusbaum C."/>
        </authorList>
    </citation>
    <scope>NUCLEOTIDE SEQUENCE [LARGE SCALE GENOMIC DNA]</scope>
    <source>
        <strain evidence="10 11">ATCC 50062</strain>
    </source>
</reference>
<dbReference type="GO" id="GO:0005164">
    <property type="term" value="F:tumor necrosis factor receptor binding"/>
    <property type="evidence" value="ECO:0007669"/>
    <property type="project" value="TreeGrafter"/>
</dbReference>
<evidence type="ECO:0000259" key="7">
    <source>
        <dbReference type="PROSITE" id="PS50089"/>
    </source>
</evidence>
<keyword evidence="2" id="KW-0963">Cytoplasm</keyword>
<dbReference type="PROSITE" id="PS50119">
    <property type="entry name" value="ZF_BBOX"/>
    <property type="match status" value="1"/>
</dbReference>
<keyword evidence="3" id="KW-0479">Metal-binding</keyword>
<organism evidence="10 11">
    <name type="scientific">Thecamonas trahens ATCC 50062</name>
    <dbReference type="NCBI Taxonomy" id="461836"/>
    <lineage>
        <taxon>Eukaryota</taxon>
        <taxon>Apusozoa</taxon>
        <taxon>Apusomonadida</taxon>
        <taxon>Apusomonadidae</taxon>
        <taxon>Thecamonas</taxon>
    </lineage>
</organism>
<dbReference type="InterPro" id="IPR013083">
    <property type="entry name" value="Znf_RING/FYVE/PHD"/>
</dbReference>
<evidence type="ECO:0000256" key="4">
    <source>
        <dbReference type="PROSITE-ProRule" id="PRU00024"/>
    </source>
</evidence>
<comment type="subcellular location">
    <subcellularLocation>
        <location evidence="1">Cytoplasm</location>
    </subcellularLocation>
</comment>
<dbReference type="InterPro" id="IPR002083">
    <property type="entry name" value="MATH/TRAF_dom"/>
</dbReference>
<dbReference type="InterPro" id="IPR001841">
    <property type="entry name" value="Znf_RING"/>
</dbReference>
<feature type="coiled-coil region" evidence="5">
    <location>
        <begin position="181"/>
        <end position="208"/>
    </location>
</feature>
<dbReference type="STRING" id="461836.A0A0L0DSX7"/>
<dbReference type="InterPro" id="IPR000315">
    <property type="entry name" value="Znf_B-box"/>
</dbReference>
<dbReference type="SMART" id="SM00061">
    <property type="entry name" value="MATH"/>
    <property type="match status" value="1"/>
</dbReference>
<evidence type="ECO:0000259" key="9">
    <source>
        <dbReference type="PROSITE" id="PS50144"/>
    </source>
</evidence>
<dbReference type="InterPro" id="IPR008974">
    <property type="entry name" value="TRAF-like"/>
</dbReference>
<dbReference type="CDD" id="cd03773">
    <property type="entry name" value="MATH_TRIM37"/>
    <property type="match status" value="1"/>
</dbReference>
<dbReference type="GO" id="GO:0006513">
    <property type="term" value="P:protein monoubiquitination"/>
    <property type="evidence" value="ECO:0007669"/>
    <property type="project" value="TreeGrafter"/>
</dbReference>
<dbReference type="SMART" id="SM00336">
    <property type="entry name" value="BBOX"/>
    <property type="match status" value="1"/>
</dbReference>
<dbReference type="Gene3D" id="2.60.210.10">
    <property type="entry name" value="Apoptosis, Tumor Necrosis Factor Receptor Associated Protein 2, Chain A"/>
    <property type="match status" value="1"/>
</dbReference>
<evidence type="ECO:0000256" key="5">
    <source>
        <dbReference type="SAM" id="Coils"/>
    </source>
</evidence>
<protein>
    <recommendedName>
        <fullName evidence="12">E3 ubiquitin-protein ligase TRIM37</fullName>
    </recommendedName>
</protein>
<dbReference type="RefSeq" id="XP_013753573.1">
    <property type="nucleotide sequence ID" value="XM_013898119.1"/>
</dbReference>
<dbReference type="Gene3D" id="3.30.40.10">
    <property type="entry name" value="Zinc/RING finger domain, C3HC4 (zinc finger)"/>
    <property type="match status" value="1"/>
</dbReference>
<dbReference type="SUPFAM" id="SSF49599">
    <property type="entry name" value="TRAF domain-like"/>
    <property type="match status" value="1"/>
</dbReference>
<dbReference type="AlphaFoldDB" id="A0A0L0DSX7"/>
<dbReference type="GeneID" id="25568637"/>
<dbReference type="InterPro" id="IPR053003">
    <property type="entry name" value="TRIM_RBCC_E3_ubiq-ligases"/>
</dbReference>
<dbReference type="Gene3D" id="3.30.160.60">
    <property type="entry name" value="Classic Zinc Finger"/>
    <property type="match status" value="1"/>
</dbReference>
<dbReference type="GO" id="GO:0005778">
    <property type="term" value="C:peroxisomal membrane"/>
    <property type="evidence" value="ECO:0007669"/>
    <property type="project" value="TreeGrafter"/>
</dbReference>
<dbReference type="PROSITE" id="PS50089">
    <property type="entry name" value="ZF_RING_2"/>
    <property type="match status" value="1"/>
</dbReference>
<evidence type="ECO:0000256" key="3">
    <source>
        <dbReference type="ARBA" id="ARBA00022723"/>
    </source>
</evidence>
<dbReference type="SUPFAM" id="SSF57850">
    <property type="entry name" value="RING/U-box"/>
    <property type="match status" value="1"/>
</dbReference>
<dbReference type="Pfam" id="PF22486">
    <property type="entry name" value="MATH_2"/>
    <property type="match status" value="1"/>
</dbReference>
<evidence type="ECO:0000259" key="8">
    <source>
        <dbReference type="PROSITE" id="PS50119"/>
    </source>
</evidence>
<dbReference type="CDD" id="cd19756">
    <property type="entry name" value="Bbox2"/>
    <property type="match status" value="1"/>
</dbReference>
<dbReference type="PANTHER" id="PTHR36754">
    <property type="entry name" value="E3 UBIQUITIN-PROTEIN LIGASE TRIM37"/>
    <property type="match status" value="1"/>
</dbReference>
<dbReference type="Pfam" id="PF00643">
    <property type="entry name" value="zf-B_box"/>
    <property type="match status" value="1"/>
</dbReference>
<proteinExistence type="predicted"/>
<dbReference type="InterPro" id="IPR037299">
    <property type="entry name" value="TRIM37_MATH"/>
</dbReference>
<dbReference type="EMBL" id="GL349491">
    <property type="protein sequence ID" value="KNC54558.1"/>
    <property type="molecule type" value="Genomic_DNA"/>
</dbReference>
<dbReference type="GO" id="GO:0051865">
    <property type="term" value="P:protein autoubiquitination"/>
    <property type="evidence" value="ECO:0007669"/>
    <property type="project" value="TreeGrafter"/>
</dbReference>
<evidence type="ECO:0000256" key="1">
    <source>
        <dbReference type="ARBA" id="ARBA00004496"/>
    </source>
</evidence>
<feature type="compositionally biased region" description="Pro residues" evidence="6">
    <location>
        <begin position="545"/>
        <end position="570"/>
    </location>
</feature>